<organism evidence="1 2">
    <name type="scientific">Synaphobranchus kaupii</name>
    <name type="common">Kaup's arrowtooth eel</name>
    <dbReference type="NCBI Taxonomy" id="118154"/>
    <lineage>
        <taxon>Eukaryota</taxon>
        <taxon>Metazoa</taxon>
        <taxon>Chordata</taxon>
        <taxon>Craniata</taxon>
        <taxon>Vertebrata</taxon>
        <taxon>Euteleostomi</taxon>
        <taxon>Actinopterygii</taxon>
        <taxon>Neopterygii</taxon>
        <taxon>Teleostei</taxon>
        <taxon>Anguilliformes</taxon>
        <taxon>Synaphobranchidae</taxon>
        <taxon>Synaphobranchus</taxon>
    </lineage>
</organism>
<evidence type="ECO:0000313" key="1">
    <source>
        <dbReference type="EMBL" id="KAJ8366197.1"/>
    </source>
</evidence>
<accession>A0A9Q1J301</accession>
<proteinExistence type="predicted"/>
<dbReference type="Proteomes" id="UP001152622">
    <property type="component" value="Chromosome 4"/>
</dbReference>
<protein>
    <submittedName>
        <fullName evidence="1">Uncharacterized protein</fullName>
    </submittedName>
</protein>
<gene>
    <name evidence="1" type="ORF">SKAU_G00150280</name>
</gene>
<name>A0A9Q1J301_SYNKA</name>
<reference evidence="1" key="1">
    <citation type="journal article" date="2023" name="Science">
        <title>Genome structures resolve the early diversification of teleost fishes.</title>
        <authorList>
            <person name="Parey E."/>
            <person name="Louis A."/>
            <person name="Montfort J."/>
            <person name="Bouchez O."/>
            <person name="Roques C."/>
            <person name="Iampietro C."/>
            <person name="Lluch J."/>
            <person name="Castinel A."/>
            <person name="Donnadieu C."/>
            <person name="Desvignes T."/>
            <person name="Floi Bucao C."/>
            <person name="Jouanno E."/>
            <person name="Wen M."/>
            <person name="Mejri S."/>
            <person name="Dirks R."/>
            <person name="Jansen H."/>
            <person name="Henkel C."/>
            <person name="Chen W.J."/>
            <person name="Zahm M."/>
            <person name="Cabau C."/>
            <person name="Klopp C."/>
            <person name="Thompson A.W."/>
            <person name="Robinson-Rechavi M."/>
            <person name="Braasch I."/>
            <person name="Lecointre G."/>
            <person name="Bobe J."/>
            <person name="Postlethwait J.H."/>
            <person name="Berthelot C."/>
            <person name="Roest Crollius H."/>
            <person name="Guiguen Y."/>
        </authorList>
    </citation>
    <scope>NUCLEOTIDE SEQUENCE</scope>
    <source>
        <strain evidence="1">WJC10195</strain>
    </source>
</reference>
<keyword evidence="2" id="KW-1185">Reference proteome</keyword>
<evidence type="ECO:0000313" key="2">
    <source>
        <dbReference type="Proteomes" id="UP001152622"/>
    </source>
</evidence>
<comment type="caution">
    <text evidence="1">The sequence shown here is derived from an EMBL/GenBank/DDBJ whole genome shotgun (WGS) entry which is preliminary data.</text>
</comment>
<dbReference type="AlphaFoldDB" id="A0A9Q1J301"/>
<sequence>MDIVRLHHTTEEEICSMFHRGREAQSSYAAEANRSCVAPAYNLRHFPKKSLKAVSQQNKRMYTRETHIFSKELLCSLTILQYKYPYEPRERGCTKVGT</sequence>
<dbReference type="EMBL" id="JAINUF010000004">
    <property type="protein sequence ID" value="KAJ8366197.1"/>
    <property type="molecule type" value="Genomic_DNA"/>
</dbReference>